<feature type="transmembrane region" description="Helical" evidence="6">
    <location>
        <begin position="165"/>
        <end position="186"/>
    </location>
</feature>
<feature type="transmembrane region" description="Helical" evidence="6">
    <location>
        <begin position="285"/>
        <end position="306"/>
    </location>
</feature>
<evidence type="ECO:0000256" key="1">
    <source>
        <dbReference type="ARBA" id="ARBA00004141"/>
    </source>
</evidence>
<dbReference type="Proteomes" id="UP000045706">
    <property type="component" value="Unassembled WGS sequence"/>
</dbReference>
<evidence type="ECO:0000313" key="9">
    <source>
        <dbReference type="Proteomes" id="UP000045706"/>
    </source>
</evidence>
<comment type="subcellular location">
    <subcellularLocation>
        <location evidence="1">Membrane</location>
        <topology evidence="1">Multi-pass membrane protein</topology>
    </subcellularLocation>
</comment>
<dbReference type="Gene3D" id="1.20.1250.20">
    <property type="entry name" value="MFS general substrate transporter like domains"/>
    <property type="match status" value="1"/>
</dbReference>
<feature type="transmembrane region" description="Helical" evidence="6">
    <location>
        <begin position="318"/>
        <end position="342"/>
    </location>
</feature>
<name>A0A0G4MG97_VERLO</name>
<feature type="transmembrane region" description="Helical" evidence="6">
    <location>
        <begin position="448"/>
        <end position="471"/>
    </location>
</feature>
<feature type="transmembrane region" description="Helical" evidence="6">
    <location>
        <begin position="526"/>
        <end position="549"/>
    </location>
</feature>
<evidence type="ECO:0000256" key="5">
    <source>
        <dbReference type="SAM" id="MobiDB-lite"/>
    </source>
</evidence>
<organism evidence="8 9">
    <name type="scientific">Verticillium longisporum</name>
    <name type="common">Verticillium dahliae var. longisporum</name>
    <dbReference type="NCBI Taxonomy" id="100787"/>
    <lineage>
        <taxon>Eukaryota</taxon>
        <taxon>Fungi</taxon>
        <taxon>Dikarya</taxon>
        <taxon>Ascomycota</taxon>
        <taxon>Pezizomycotina</taxon>
        <taxon>Sordariomycetes</taxon>
        <taxon>Hypocreomycetidae</taxon>
        <taxon>Glomerellales</taxon>
        <taxon>Plectosphaerellaceae</taxon>
        <taxon>Verticillium</taxon>
    </lineage>
</organism>
<feature type="transmembrane region" description="Helical" evidence="6">
    <location>
        <begin position="233"/>
        <end position="265"/>
    </location>
</feature>
<evidence type="ECO:0000256" key="6">
    <source>
        <dbReference type="SAM" id="Phobius"/>
    </source>
</evidence>
<reference evidence="9" key="1">
    <citation type="submission" date="2015-05" db="EMBL/GenBank/DDBJ databases">
        <authorList>
            <person name="Fogelqvist Johan"/>
        </authorList>
    </citation>
    <scope>NUCLEOTIDE SEQUENCE [LARGE SCALE GENOMIC DNA]</scope>
</reference>
<dbReference type="SUPFAM" id="SSF103473">
    <property type="entry name" value="MFS general substrate transporter"/>
    <property type="match status" value="2"/>
</dbReference>
<gene>
    <name evidence="8" type="ORF">BN1723_003942</name>
</gene>
<feature type="transmembrane region" description="Helical" evidence="6">
    <location>
        <begin position="104"/>
        <end position="125"/>
    </location>
</feature>
<dbReference type="PANTHER" id="PTHR23501">
    <property type="entry name" value="MAJOR FACILITATOR SUPERFAMILY"/>
    <property type="match status" value="1"/>
</dbReference>
<keyword evidence="2 6" id="KW-0812">Transmembrane</keyword>
<feature type="transmembrane region" description="Helical" evidence="6">
    <location>
        <begin position="35"/>
        <end position="62"/>
    </location>
</feature>
<protein>
    <recommendedName>
        <fullName evidence="7">Major facilitator superfamily (MFS) profile domain-containing protein</fullName>
    </recommendedName>
</protein>
<feature type="transmembrane region" description="Helical" evidence="6">
    <location>
        <begin position="354"/>
        <end position="379"/>
    </location>
</feature>
<feature type="region of interest" description="Disordered" evidence="5">
    <location>
        <begin position="1"/>
        <end position="23"/>
    </location>
</feature>
<dbReference type="GO" id="GO:0022857">
    <property type="term" value="F:transmembrane transporter activity"/>
    <property type="evidence" value="ECO:0007669"/>
    <property type="project" value="InterPro"/>
</dbReference>
<feature type="domain" description="Major facilitator superfamily (MFS) profile" evidence="7">
    <location>
        <begin position="38"/>
        <end position="552"/>
    </location>
</feature>
<feature type="transmembrane region" description="Helical" evidence="6">
    <location>
        <begin position="192"/>
        <end position="212"/>
    </location>
</feature>
<evidence type="ECO:0000256" key="4">
    <source>
        <dbReference type="ARBA" id="ARBA00023136"/>
    </source>
</evidence>
<keyword evidence="4 6" id="KW-0472">Membrane</keyword>
<dbReference type="InterPro" id="IPR011701">
    <property type="entry name" value="MFS"/>
</dbReference>
<evidence type="ECO:0000313" key="8">
    <source>
        <dbReference type="EMBL" id="CRK33263.1"/>
    </source>
</evidence>
<feature type="transmembrane region" description="Helical" evidence="6">
    <location>
        <begin position="386"/>
        <end position="405"/>
    </location>
</feature>
<dbReference type="PANTHER" id="PTHR23501:SF59">
    <property type="entry name" value="MAJOR FACILITATOR SUPERFAMILY (MFS) PROFILE DOMAIN-CONTAINING PROTEIN-RELATED"/>
    <property type="match status" value="1"/>
</dbReference>
<sequence length="583" mass="62916">MSDTIVDSSGDASEKSAIQEEPPVEPVAFKPGRDFFLAFAALSILMLAVALDATSLGVALPIMSTELGGTALQAFWSGTSYLLASTVLQPSFASMSAIVGRKYVVYVSCLLFTIGSIVCAVAQNFTVLLVGRSIQGIGGGGIIALSEVIVTDLVPLAVRGQWLSILSAMWAIGTVAGPLMGAGFAQHATWRWIFWINLPLMAVGVLMIYFFLNQTELPGNLRTKLARFDWFGSFLFTAGSTILGSFRTLLPLILGILTLPVFAYWELHWAKEPVIDRGIFRNWTMIANYIMTVFHGMILWSLIYFLKPIIDRGIFRNWTMIANYIMTVFHGMILWSLIYFLILYYQGVKFYSPIISALACLPESLTVAPAGIVVGVIAAITGHYRWSLWTGWALTTLGAGLLYLLNPDTPVRYWIPLNLPIGVGTGMLFPAMALSIQAACAPHLNAQAAAFFAFLRTFGQSVGVAVAGVIFQNAFADELAATTEFAAVADQYADEATIVIGIINGMAPGHDRTVLVAAYADALKTIWLSLLAFAAFCLVLSASVASYSLQQAHDPKQALVTKQRDAAAAKRAAADVEAATVKA</sequence>
<proteinExistence type="predicted"/>
<accession>A0A0G4MG97</accession>
<dbReference type="GO" id="GO:0005886">
    <property type="term" value="C:plasma membrane"/>
    <property type="evidence" value="ECO:0007669"/>
    <property type="project" value="TreeGrafter"/>
</dbReference>
<feature type="transmembrane region" description="Helical" evidence="6">
    <location>
        <begin position="137"/>
        <end position="158"/>
    </location>
</feature>
<dbReference type="FunFam" id="1.20.1720.10:FF:000018">
    <property type="entry name" value="Putative MFS multidrug transporter"/>
    <property type="match status" value="1"/>
</dbReference>
<dbReference type="AlphaFoldDB" id="A0A0G4MG97"/>
<feature type="compositionally biased region" description="Polar residues" evidence="5">
    <location>
        <begin position="1"/>
        <end position="11"/>
    </location>
</feature>
<evidence type="ECO:0000256" key="2">
    <source>
        <dbReference type="ARBA" id="ARBA00022692"/>
    </source>
</evidence>
<dbReference type="Pfam" id="PF07690">
    <property type="entry name" value="MFS_1"/>
    <property type="match status" value="1"/>
</dbReference>
<evidence type="ECO:0000259" key="7">
    <source>
        <dbReference type="PROSITE" id="PS50850"/>
    </source>
</evidence>
<dbReference type="PROSITE" id="PS50850">
    <property type="entry name" value="MFS"/>
    <property type="match status" value="1"/>
</dbReference>
<feature type="transmembrane region" description="Helical" evidence="6">
    <location>
        <begin position="417"/>
        <end position="436"/>
    </location>
</feature>
<evidence type="ECO:0000256" key="3">
    <source>
        <dbReference type="ARBA" id="ARBA00022989"/>
    </source>
</evidence>
<dbReference type="InterPro" id="IPR036259">
    <property type="entry name" value="MFS_trans_sf"/>
</dbReference>
<dbReference type="EMBL" id="CVQI01025557">
    <property type="protein sequence ID" value="CRK33263.1"/>
    <property type="molecule type" value="Genomic_DNA"/>
</dbReference>
<keyword evidence="3 6" id="KW-1133">Transmembrane helix</keyword>
<dbReference type="InterPro" id="IPR020846">
    <property type="entry name" value="MFS_dom"/>
</dbReference>